<evidence type="ECO:0000313" key="1">
    <source>
        <dbReference type="EMBL" id="OQR90792.1"/>
    </source>
</evidence>
<organism evidence="1 2">
    <name type="scientific">Achlya hypogyna</name>
    <name type="common">Oomycete</name>
    <name type="synonym">Protoachlya hypogyna</name>
    <dbReference type="NCBI Taxonomy" id="1202772"/>
    <lineage>
        <taxon>Eukaryota</taxon>
        <taxon>Sar</taxon>
        <taxon>Stramenopiles</taxon>
        <taxon>Oomycota</taxon>
        <taxon>Saprolegniomycetes</taxon>
        <taxon>Saprolegniales</taxon>
        <taxon>Achlyaceae</taxon>
        <taxon>Achlya</taxon>
    </lineage>
</organism>
<gene>
    <name evidence="1" type="ORF">ACHHYP_05238</name>
</gene>
<sequence>MALADIQSVLAKPCKTGYKLQACRASKDDFECYVESERQLLISRAMECFVDGIYIVELPRGVHEEITRGIDSLVILATGASEAHRVTHGSTYDDTTGFLEAHRLPNLKPDCSFGRDPDIGSFHALKIEVGVSRDLTTDHKLYAFPGIEYVLCVYMSSILGDIGTEPFSTVGHVLQCPPPENVAPIAIPAAMDVELDAGRLLVLSPNVPRPGGH</sequence>
<dbReference type="Proteomes" id="UP000243579">
    <property type="component" value="Unassembled WGS sequence"/>
</dbReference>
<name>A0A1V9YYL5_ACHHY</name>
<evidence type="ECO:0008006" key="3">
    <source>
        <dbReference type="Google" id="ProtNLM"/>
    </source>
</evidence>
<evidence type="ECO:0000313" key="2">
    <source>
        <dbReference type="Proteomes" id="UP000243579"/>
    </source>
</evidence>
<comment type="caution">
    <text evidence="1">The sequence shown here is derived from an EMBL/GenBank/DDBJ whole genome shotgun (WGS) entry which is preliminary data.</text>
</comment>
<proteinExistence type="predicted"/>
<dbReference type="OrthoDB" id="98688at2759"/>
<dbReference type="AlphaFoldDB" id="A0A1V9YYL5"/>
<accession>A0A1V9YYL5</accession>
<reference evidence="1 2" key="1">
    <citation type="journal article" date="2014" name="Genome Biol. Evol.">
        <title>The secreted proteins of Achlya hypogyna and Thraustotheca clavata identify the ancestral oomycete secretome and reveal gene acquisitions by horizontal gene transfer.</title>
        <authorList>
            <person name="Misner I."/>
            <person name="Blouin N."/>
            <person name="Leonard G."/>
            <person name="Richards T.A."/>
            <person name="Lane C.E."/>
        </authorList>
    </citation>
    <scope>NUCLEOTIDE SEQUENCE [LARGE SCALE GENOMIC DNA]</scope>
    <source>
        <strain evidence="1 2">ATCC 48635</strain>
    </source>
</reference>
<dbReference type="EMBL" id="JNBR01000581">
    <property type="protein sequence ID" value="OQR90792.1"/>
    <property type="molecule type" value="Genomic_DNA"/>
</dbReference>
<protein>
    <recommendedName>
        <fullName evidence="3">Restriction endonuclease domain-containing protein</fullName>
    </recommendedName>
</protein>
<keyword evidence="2" id="KW-1185">Reference proteome</keyword>